<feature type="chain" id="PRO_5015168723" description="Adhesin domain-containing protein" evidence="1">
    <location>
        <begin position="21"/>
        <end position="357"/>
    </location>
</feature>
<accession>A0A2P6CE73</accession>
<dbReference type="AlphaFoldDB" id="A0A2P6CE73"/>
<evidence type="ECO:0000313" key="2">
    <source>
        <dbReference type="EMBL" id="PQJ73192.1"/>
    </source>
</evidence>
<sequence length="357" mass="40174">MKFIYKITLLFLFIPLLVQANEDTKRHEKNKVIKKVFTVNADAKVSLNNKYGNVNITTWNKSTVEIEVEITVQGDDLEYVEEKFSTIDIAFNANASLVDVKTIISNKKSSWSWFGKSKSINYKINYVVKMPRSNSVALNNDYGNIYLDNLEGRAVINCDYGKVSIGNLFAKDNDINLDYSPSSTIHYMKSGNVNIDYSKLTIEASEQIKINSDYSNTKLEKAGSVNFNCDYGSISIDEADNIHGNSDYVSMRFGAVKKNLTIDTDYGSLTVKNLVKGFENVDINGEYAGIRINVDPDAVFDFTIDLEYANFSRDDDKIELFKSISKSTKKYYEGKFGKGNTNSKLKITSQYGGVSIK</sequence>
<reference evidence="2 3" key="1">
    <citation type="submission" date="2016-12" db="EMBL/GenBank/DDBJ databases">
        <title>Trade-off between light-utilization and light-protection in marine flavobacteria.</title>
        <authorList>
            <person name="Kumagai Y."/>
            <person name="Yoshizawa S."/>
            <person name="Kogure K."/>
            <person name="Iwasaki W."/>
        </authorList>
    </citation>
    <scope>NUCLEOTIDE SEQUENCE [LARGE SCALE GENOMIC DNA]</scope>
    <source>
        <strain evidence="2 3">KCTC 12100</strain>
    </source>
</reference>
<dbReference type="EMBL" id="MSCK01000001">
    <property type="protein sequence ID" value="PQJ73192.1"/>
    <property type="molecule type" value="Genomic_DNA"/>
</dbReference>
<proteinExistence type="predicted"/>
<keyword evidence="3" id="KW-1185">Reference proteome</keyword>
<feature type="signal peptide" evidence="1">
    <location>
        <begin position="1"/>
        <end position="20"/>
    </location>
</feature>
<organism evidence="2 3">
    <name type="scientific">Polaribacter butkevichii</name>
    <dbReference type="NCBI Taxonomy" id="218490"/>
    <lineage>
        <taxon>Bacteria</taxon>
        <taxon>Pseudomonadati</taxon>
        <taxon>Bacteroidota</taxon>
        <taxon>Flavobacteriia</taxon>
        <taxon>Flavobacteriales</taxon>
        <taxon>Flavobacteriaceae</taxon>
    </lineage>
</organism>
<gene>
    <name evidence="2" type="ORF">BTO14_07930</name>
</gene>
<dbReference type="Proteomes" id="UP000247345">
    <property type="component" value="Unassembled WGS sequence"/>
</dbReference>
<protein>
    <recommendedName>
        <fullName evidence="4">Adhesin domain-containing protein</fullName>
    </recommendedName>
</protein>
<evidence type="ECO:0008006" key="4">
    <source>
        <dbReference type="Google" id="ProtNLM"/>
    </source>
</evidence>
<name>A0A2P6CE73_9FLAO</name>
<keyword evidence="1" id="KW-0732">Signal</keyword>
<evidence type="ECO:0000313" key="3">
    <source>
        <dbReference type="Proteomes" id="UP000247345"/>
    </source>
</evidence>
<comment type="caution">
    <text evidence="2">The sequence shown here is derived from an EMBL/GenBank/DDBJ whole genome shotgun (WGS) entry which is preliminary data.</text>
</comment>
<evidence type="ECO:0000256" key="1">
    <source>
        <dbReference type="SAM" id="SignalP"/>
    </source>
</evidence>